<sequence length="374" mass="41386">MLSSLWRRSSISADMPSDDGSMHSCASSVADGAATDAVPGPPTPVGGETAPLPRGKKYWPTQQEVDAVLQQLGPADLEPGACDAAMANRYLRATGGDLKHAVKRIRDTLSWRRSEDPERIVCSACVADPKSHYMQVVGSDLLRRPCIYSCLALATNRDVEDNRKHMISTFEQAIRLMPAAHDPSTGAAAGQGPCESWVWVMDFHGFSLRDCDPRLAKIFLNLSAAHYPERLGTFFIVSPPTVFNTLWRAISRFIDPVTKQKIHFVDFKQKDNSKLQGLLARYFDAETTHWLLREMEDNRDKELANSKAYSYPELSKLATAGQAASDVAAARQLRRRRSTCKSHDHLGSPAFLEAVDGNPDLLLPHLQLLSLDDE</sequence>
<dbReference type="AlphaFoldDB" id="A0A9D4TLF6"/>
<comment type="caution">
    <text evidence="3">The sequence shown here is derived from an EMBL/GenBank/DDBJ whole genome shotgun (WGS) entry which is preliminary data.</text>
</comment>
<feature type="region of interest" description="Disordered" evidence="1">
    <location>
        <begin position="1"/>
        <end position="51"/>
    </location>
</feature>
<dbReference type="OrthoDB" id="75724at2759"/>
<dbReference type="InterPro" id="IPR052578">
    <property type="entry name" value="PI_Transfer_CRAL-TRIO"/>
</dbReference>
<dbReference type="PROSITE" id="PS50191">
    <property type="entry name" value="CRAL_TRIO"/>
    <property type="match status" value="1"/>
</dbReference>
<protein>
    <recommendedName>
        <fullName evidence="2">CRAL-TRIO domain-containing protein</fullName>
    </recommendedName>
</protein>
<dbReference type="SMART" id="SM00516">
    <property type="entry name" value="SEC14"/>
    <property type="match status" value="1"/>
</dbReference>
<proteinExistence type="predicted"/>
<evidence type="ECO:0000256" key="1">
    <source>
        <dbReference type="SAM" id="MobiDB-lite"/>
    </source>
</evidence>
<evidence type="ECO:0000313" key="3">
    <source>
        <dbReference type="EMBL" id="KAI3428661.1"/>
    </source>
</evidence>
<dbReference type="CDD" id="cd00170">
    <property type="entry name" value="SEC14"/>
    <property type="match status" value="1"/>
</dbReference>
<dbReference type="GO" id="GO:0008526">
    <property type="term" value="F:phosphatidylinositol transfer activity"/>
    <property type="evidence" value="ECO:0007669"/>
    <property type="project" value="TreeGrafter"/>
</dbReference>
<feature type="compositionally biased region" description="Low complexity" evidence="1">
    <location>
        <begin position="29"/>
        <end position="38"/>
    </location>
</feature>
<organism evidence="3 4">
    <name type="scientific">Chlorella vulgaris</name>
    <name type="common">Green alga</name>
    <dbReference type="NCBI Taxonomy" id="3077"/>
    <lineage>
        <taxon>Eukaryota</taxon>
        <taxon>Viridiplantae</taxon>
        <taxon>Chlorophyta</taxon>
        <taxon>core chlorophytes</taxon>
        <taxon>Trebouxiophyceae</taxon>
        <taxon>Chlorellales</taxon>
        <taxon>Chlorellaceae</taxon>
        <taxon>Chlorella clade</taxon>
        <taxon>Chlorella</taxon>
    </lineage>
</organism>
<evidence type="ECO:0000259" key="2">
    <source>
        <dbReference type="PROSITE" id="PS50191"/>
    </source>
</evidence>
<dbReference type="Pfam" id="PF00650">
    <property type="entry name" value="CRAL_TRIO"/>
    <property type="match status" value="1"/>
</dbReference>
<dbReference type="SUPFAM" id="SSF46938">
    <property type="entry name" value="CRAL/TRIO N-terminal domain"/>
    <property type="match status" value="1"/>
</dbReference>
<name>A0A9D4TLF6_CHLVU</name>
<keyword evidence="4" id="KW-1185">Reference proteome</keyword>
<dbReference type="Proteomes" id="UP001055712">
    <property type="component" value="Unassembled WGS sequence"/>
</dbReference>
<reference evidence="3" key="2">
    <citation type="submission" date="2020-11" db="EMBL/GenBank/DDBJ databases">
        <authorList>
            <person name="Cecchin M."/>
            <person name="Marcolungo L."/>
            <person name="Rossato M."/>
            <person name="Girolomoni L."/>
            <person name="Cosentino E."/>
            <person name="Cuine S."/>
            <person name="Li-Beisson Y."/>
            <person name="Delledonne M."/>
            <person name="Ballottari M."/>
        </authorList>
    </citation>
    <scope>NUCLEOTIDE SEQUENCE</scope>
    <source>
        <strain evidence="3">211/11P</strain>
        <tissue evidence="3">Whole cell</tissue>
    </source>
</reference>
<dbReference type="SUPFAM" id="SSF52087">
    <property type="entry name" value="CRAL/TRIO domain"/>
    <property type="match status" value="1"/>
</dbReference>
<feature type="domain" description="CRAL-TRIO" evidence="2">
    <location>
        <begin position="136"/>
        <end position="304"/>
    </location>
</feature>
<dbReference type="PANTHER" id="PTHR45824">
    <property type="entry name" value="GH16843P"/>
    <property type="match status" value="1"/>
</dbReference>
<feature type="compositionally biased region" description="Polar residues" evidence="1">
    <location>
        <begin position="1"/>
        <end position="12"/>
    </location>
</feature>
<evidence type="ECO:0000313" key="4">
    <source>
        <dbReference type="Proteomes" id="UP001055712"/>
    </source>
</evidence>
<dbReference type="InterPro" id="IPR036865">
    <property type="entry name" value="CRAL-TRIO_dom_sf"/>
</dbReference>
<dbReference type="PANTHER" id="PTHR45824:SF29">
    <property type="entry name" value="GH16843P"/>
    <property type="match status" value="1"/>
</dbReference>
<dbReference type="EMBL" id="SIDB01000009">
    <property type="protein sequence ID" value="KAI3428661.1"/>
    <property type="molecule type" value="Genomic_DNA"/>
</dbReference>
<reference evidence="3" key="1">
    <citation type="journal article" date="2019" name="Plant J.">
        <title>Chlorella vulgaris genome assembly and annotation reveals the molecular basis for metabolic acclimation to high light conditions.</title>
        <authorList>
            <person name="Cecchin M."/>
            <person name="Marcolungo L."/>
            <person name="Rossato M."/>
            <person name="Girolomoni L."/>
            <person name="Cosentino E."/>
            <person name="Cuine S."/>
            <person name="Li-Beisson Y."/>
            <person name="Delledonne M."/>
            <person name="Ballottari M."/>
        </authorList>
    </citation>
    <scope>NUCLEOTIDE SEQUENCE</scope>
    <source>
        <strain evidence="3">211/11P</strain>
    </source>
</reference>
<dbReference type="InterPro" id="IPR036273">
    <property type="entry name" value="CRAL/TRIO_N_dom_sf"/>
</dbReference>
<dbReference type="InterPro" id="IPR001251">
    <property type="entry name" value="CRAL-TRIO_dom"/>
</dbReference>
<dbReference type="Gene3D" id="3.40.525.10">
    <property type="entry name" value="CRAL-TRIO lipid binding domain"/>
    <property type="match status" value="1"/>
</dbReference>
<accession>A0A9D4TLF6</accession>
<gene>
    <name evidence="3" type="ORF">D9Q98_007484</name>
</gene>